<keyword evidence="10" id="KW-0004">4Fe-4S</keyword>
<evidence type="ECO:0000256" key="7">
    <source>
        <dbReference type="ARBA" id="ARBA00023004"/>
    </source>
</evidence>
<comment type="similarity">
    <text evidence="2">Belongs to the anaerobic coproporphyrinogen-III oxidase family. HemW subfamily.</text>
</comment>
<keyword evidence="9 10" id="KW-0143">Chaperone</keyword>
<dbReference type="GO" id="GO:0005737">
    <property type="term" value="C:cytoplasm"/>
    <property type="evidence" value="ECO:0007669"/>
    <property type="project" value="UniProtKB-SubCell"/>
</dbReference>
<dbReference type="EMBL" id="CP054719">
    <property type="protein sequence ID" value="QOL20116.1"/>
    <property type="molecule type" value="Genomic_DNA"/>
</dbReference>
<proteinExistence type="inferred from homology"/>
<sequence length="391" mass="43968">MNTHTTSAAFPKPLGIYVHWPFCVSKCPYCDFNSHVVQSIDLEQWTRAYVNELRFSHQQTSDHQVQTIFFGGGTPSLMPPSLMATIIDTIQSLWSCSDTLEITFEANPTSVEAEKFKAFKAAGANRVSIGVQAFNDADLKFLGRPHNLAEGIGAIELAHQSFDRVSFDLIYARPHQNLDAWAAELSMALTYAPTHISLYQLTIEPGTAFHTSFARGDFPMPDEHLSAEMYDLTGDVLNSKGFHAYEVSNYAILGEECRHNLMYWKYNDYVGVGPGAHGRITQEGVKYATRRHRAPSLWLDACLKNEHGQHELIPLSSYEELTELMLMGLRLENGIEIQRFVDVIHQPPSDIFGQKWAALQTEGLLEIRKNCIVPTKKGRLKLNGILDFLFG</sequence>
<dbReference type="AlphaFoldDB" id="A0A7L9RU86"/>
<dbReference type="SFLD" id="SFLDS00029">
    <property type="entry name" value="Radical_SAM"/>
    <property type="match status" value="2"/>
</dbReference>
<evidence type="ECO:0000313" key="12">
    <source>
        <dbReference type="EMBL" id="QOL20116.1"/>
    </source>
</evidence>
<dbReference type="PROSITE" id="PS51918">
    <property type="entry name" value="RADICAL_SAM"/>
    <property type="match status" value="1"/>
</dbReference>
<dbReference type="SFLD" id="SFLDF00562">
    <property type="entry name" value="HemN-like__clustered_with_heat"/>
    <property type="match status" value="1"/>
</dbReference>
<evidence type="ECO:0000256" key="4">
    <source>
        <dbReference type="ARBA" id="ARBA00022617"/>
    </source>
</evidence>
<comment type="subcellular location">
    <subcellularLocation>
        <location evidence="10">Cytoplasm</location>
    </subcellularLocation>
</comment>
<keyword evidence="8 10" id="KW-0411">Iron-sulfur</keyword>
<dbReference type="InterPro" id="IPR006638">
    <property type="entry name" value="Elp3/MiaA/NifB-like_rSAM"/>
</dbReference>
<dbReference type="CDD" id="cd01335">
    <property type="entry name" value="Radical_SAM"/>
    <property type="match status" value="1"/>
</dbReference>
<keyword evidence="6 10" id="KW-0479">Metal-binding</keyword>
<dbReference type="Gene3D" id="3.20.20.70">
    <property type="entry name" value="Aldolase class I"/>
    <property type="match status" value="1"/>
</dbReference>
<keyword evidence="10" id="KW-0963">Cytoplasm</keyword>
<dbReference type="GO" id="GO:0051539">
    <property type="term" value="F:4 iron, 4 sulfur cluster binding"/>
    <property type="evidence" value="ECO:0007669"/>
    <property type="project" value="UniProtKB-UniRule"/>
</dbReference>
<evidence type="ECO:0000256" key="9">
    <source>
        <dbReference type="ARBA" id="ARBA00023186"/>
    </source>
</evidence>
<keyword evidence="12" id="KW-0560">Oxidoreductase</keyword>
<dbReference type="SMART" id="SM00729">
    <property type="entry name" value="Elp3"/>
    <property type="match status" value="1"/>
</dbReference>
<evidence type="ECO:0000256" key="3">
    <source>
        <dbReference type="ARBA" id="ARBA00017228"/>
    </source>
</evidence>
<dbReference type="InterPro" id="IPR007197">
    <property type="entry name" value="rSAM"/>
</dbReference>
<dbReference type="GO" id="GO:0006779">
    <property type="term" value="P:porphyrin-containing compound biosynthetic process"/>
    <property type="evidence" value="ECO:0007669"/>
    <property type="project" value="InterPro"/>
</dbReference>
<protein>
    <recommendedName>
        <fullName evidence="3 10">Heme chaperone HemW</fullName>
    </recommendedName>
</protein>
<evidence type="ECO:0000313" key="13">
    <source>
        <dbReference type="Proteomes" id="UP000594001"/>
    </source>
</evidence>
<evidence type="ECO:0000256" key="8">
    <source>
        <dbReference type="ARBA" id="ARBA00023014"/>
    </source>
</evidence>
<keyword evidence="7 10" id="KW-0408">Iron</keyword>
<comment type="function">
    <text evidence="10">Probably acts as a heme chaperone, transferring heme to an unknown acceptor. Binds one molecule of heme per monomer, possibly covalently. Binds 1 [4Fe-4S] cluster. The cluster is coordinated with 3 cysteines and an exchangeable S-adenosyl-L-methionine.</text>
</comment>
<dbReference type="InterPro" id="IPR034505">
    <property type="entry name" value="Coproporphyrinogen-III_oxidase"/>
</dbReference>
<keyword evidence="5 10" id="KW-0949">S-adenosyl-L-methionine</keyword>
<evidence type="ECO:0000259" key="11">
    <source>
        <dbReference type="PROSITE" id="PS51918"/>
    </source>
</evidence>
<dbReference type="InterPro" id="IPR013785">
    <property type="entry name" value="Aldolase_TIM"/>
</dbReference>
<dbReference type="GO" id="GO:0046872">
    <property type="term" value="F:metal ion binding"/>
    <property type="evidence" value="ECO:0007669"/>
    <property type="project" value="UniProtKB-UniRule"/>
</dbReference>
<feature type="domain" description="Radical SAM core" evidence="11">
    <location>
        <begin position="8"/>
        <end position="243"/>
    </location>
</feature>
<keyword evidence="4 10" id="KW-0349">Heme</keyword>
<dbReference type="Pfam" id="PF06969">
    <property type="entry name" value="HemN_C"/>
    <property type="match status" value="1"/>
</dbReference>
<dbReference type="Proteomes" id="UP000594001">
    <property type="component" value="Chromosome"/>
</dbReference>
<dbReference type="RefSeq" id="WP_350331671.1">
    <property type="nucleotide sequence ID" value="NZ_CP054719.1"/>
</dbReference>
<name>A0A7L9RU86_9PROT</name>
<evidence type="ECO:0000256" key="6">
    <source>
        <dbReference type="ARBA" id="ARBA00022723"/>
    </source>
</evidence>
<dbReference type="SFLD" id="SFLDG01065">
    <property type="entry name" value="anaerobic_coproporphyrinogen-I"/>
    <property type="match status" value="2"/>
</dbReference>
<dbReference type="InterPro" id="IPR058240">
    <property type="entry name" value="rSAM_sf"/>
</dbReference>
<dbReference type="GO" id="GO:0004109">
    <property type="term" value="F:coproporphyrinogen oxidase activity"/>
    <property type="evidence" value="ECO:0007669"/>
    <property type="project" value="InterPro"/>
</dbReference>
<dbReference type="InterPro" id="IPR010723">
    <property type="entry name" value="HemN_C"/>
</dbReference>
<evidence type="ECO:0000256" key="10">
    <source>
        <dbReference type="RuleBase" id="RU364116"/>
    </source>
</evidence>
<keyword evidence="13" id="KW-1185">Reference proteome</keyword>
<dbReference type="KEGG" id="pbal:CPBP_00896"/>
<organism evidence="12 13">
    <name type="scientific">Candidatus Bodocaedibacter vickermanii</name>
    <dbReference type="NCBI Taxonomy" id="2741701"/>
    <lineage>
        <taxon>Bacteria</taxon>
        <taxon>Pseudomonadati</taxon>
        <taxon>Pseudomonadota</taxon>
        <taxon>Alphaproteobacteria</taxon>
        <taxon>Holosporales</taxon>
        <taxon>Candidatus Paracaedibacteraceae</taxon>
        <taxon>Candidatus Bodocaedibacter</taxon>
    </lineage>
</organism>
<dbReference type="SUPFAM" id="SSF102114">
    <property type="entry name" value="Radical SAM enzymes"/>
    <property type="match status" value="1"/>
</dbReference>
<comment type="cofactor">
    <cofactor evidence="1">
        <name>[4Fe-4S] cluster</name>
        <dbReference type="ChEBI" id="CHEBI:49883"/>
    </cofactor>
</comment>
<reference evidence="12 13" key="1">
    <citation type="submission" date="2020-06" db="EMBL/GenBank/DDBJ databases">
        <title>The endosymbiont of the kinetoplastid Bodo saltans is a Paracaedibacter-like alpha-proteobacterium possessing a putative toxin-antitoxin system.</title>
        <authorList>
            <person name="Midha S."/>
            <person name="Rigden D.J."/>
            <person name="Siozios S."/>
            <person name="Hurst G.D.D."/>
            <person name="Jackson A.P."/>
        </authorList>
    </citation>
    <scope>NUCLEOTIDE SEQUENCE [LARGE SCALE GENOMIC DNA]</scope>
    <source>
        <strain evidence="12">Lake Konstanz</strain>
    </source>
</reference>
<dbReference type="Pfam" id="PF04055">
    <property type="entry name" value="Radical_SAM"/>
    <property type="match status" value="1"/>
</dbReference>
<dbReference type="SFLD" id="SFLDF00288">
    <property type="entry name" value="HemN-like__clustered_with_nucl"/>
    <property type="match status" value="1"/>
</dbReference>
<evidence type="ECO:0000256" key="5">
    <source>
        <dbReference type="ARBA" id="ARBA00022691"/>
    </source>
</evidence>
<gene>
    <name evidence="12" type="primary">hemN</name>
    <name evidence="12" type="ORF">CPBP_00896</name>
</gene>
<dbReference type="InterPro" id="IPR004559">
    <property type="entry name" value="HemW-like"/>
</dbReference>
<accession>A0A7L9RU86</accession>
<evidence type="ECO:0000256" key="1">
    <source>
        <dbReference type="ARBA" id="ARBA00001966"/>
    </source>
</evidence>
<evidence type="ECO:0000256" key="2">
    <source>
        <dbReference type="ARBA" id="ARBA00006100"/>
    </source>
</evidence>
<dbReference type="NCBIfam" id="TIGR00539">
    <property type="entry name" value="hemN_rel"/>
    <property type="match status" value="1"/>
</dbReference>
<dbReference type="PANTHER" id="PTHR13932:SF5">
    <property type="entry name" value="RADICAL S-ADENOSYL METHIONINE DOMAIN-CONTAINING PROTEIN 1, MITOCHONDRIAL"/>
    <property type="match status" value="1"/>
</dbReference>
<dbReference type="PANTHER" id="PTHR13932">
    <property type="entry name" value="COPROPORPHYRINIGEN III OXIDASE"/>
    <property type="match status" value="1"/>
</dbReference>